<name>A0A927QHI3_9ACTN</name>
<reference evidence="1" key="1">
    <citation type="submission" date="2020-09" db="EMBL/GenBank/DDBJ databases">
        <title>Streptomyces canutascabiei sp. nov., which causes potato common scab and is distributed across the world.</title>
        <authorList>
            <person name="Nguyen H.P."/>
            <person name="Weisberg A.J."/>
            <person name="Chang J.H."/>
            <person name="Clarke C.R."/>
        </authorList>
    </citation>
    <scope>NUCLEOTIDE SEQUENCE</scope>
    <source>
        <strain evidence="1">ID-01-6.2a</strain>
    </source>
</reference>
<dbReference type="GeneID" id="79932963"/>
<evidence type="ECO:0000313" key="1">
    <source>
        <dbReference type="EMBL" id="MBD9727318.1"/>
    </source>
</evidence>
<keyword evidence="1" id="KW-0238">DNA-binding</keyword>
<dbReference type="GO" id="GO:0003677">
    <property type="term" value="F:DNA binding"/>
    <property type="evidence" value="ECO:0007669"/>
    <property type="project" value="UniProtKB-KW"/>
</dbReference>
<proteinExistence type="predicted"/>
<gene>
    <name evidence="1" type="ORF">IHE70_29760</name>
</gene>
<sequence>MPTRVTDDVLSPVEVCEQYPRAFRNTQALADLRWRGRGPSYIKTAPGRAGRVLYRRSAIEKWLDSLTVETGGAAA</sequence>
<dbReference type="EMBL" id="JACYXT010000014">
    <property type="protein sequence ID" value="MBD9727318.1"/>
    <property type="molecule type" value="Genomic_DNA"/>
</dbReference>
<accession>A0A927QHI3</accession>
<dbReference type="AlphaFoldDB" id="A0A927QHI3"/>
<dbReference type="Proteomes" id="UP000661025">
    <property type="component" value="Unassembled WGS sequence"/>
</dbReference>
<protein>
    <submittedName>
        <fullName evidence="1">DNA-binding protein</fullName>
    </submittedName>
</protein>
<organism evidence="1 2">
    <name type="scientific">Streptomyces caniscabiei</name>
    <dbReference type="NCBI Taxonomy" id="2746961"/>
    <lineage>
        <taxon>Bacteria</taxon>
        <taxon>Bacillati</taxon>
        <taxon>Actinomycetota</taxon>
        <taxon>Actinomycetes</taxon>
        <taxon>Kitasatosporales</taxon>
        <taxon>Streptomycetaceae</taxon>
        <taxon>Streptomyces</taxon>
    </lineage>
</organism>
<comment type="caution">
    <text evidence="1">The sequence shown here is derived from an EMBL/GenBank/DDBJ whole genome shotgun (WGS) entry which is preliminary data.</text>
</comment>
<dbReference type="RefSeq" id="WP_192363777.1">
    <property type="nucleotide sequence ID" value="NZ_CP119182.1"/>
</dbReference>
<evidence type="ECO:0000313" key="2">
    <source>
        <dbReference type="Proteomes" id="UP000661025"/>
    </source>
</evidence>